<feature type="transmembrane region" description="Helical" evidence="6">
    <location>
        <begin position="204"/>
        <end position="227"/>
    </location>
</feature>
<name>A0A517SQK0_9BACT</name>
<sequence length="1197" mass="132360">MATATKEFGETQPATVDSQAWFVKGWLPALASLKWTVALFACSLVLVLVGTLAQDEMNMEEVKQRYFVSWIAQLHFDDWAPQSFFPHSGKIGLEIGDRAWTWIPFPGGSLIGLMLLINLAAAKVTSFKVKAQGGKLAAGILFLIVGFVVGFLVVKSGNDAAGLQGAPPISYGKFWVLCQVALGISAVGIAAVSHPSKHRAMRYIGYACAAILGATLLMTLVGDWAIGDSGLRIVWQLSKGVGVGLILMVGCHLLFGQQGGNLLLHIGVAVLMVGQFAFGDQQAERRVSLVEGESTNVTVDTGRVGLAFIQSSDTEEDVIFVPASRLIDSLKNETTIVDDSLPVNLRVLKFFPNSVTSKADPEENLATVGNGMFRQAVDRPTSGGANSEMNFPAAYVELLNKEDESSLGTFLFSVEFTERSELTLREVEEELFESITVGQQTYDVGLRFGREVKPFWIHLYDVKRENYAGTETPRDYRSTIKIVDLENEIERRDEIWMNNPLRYRGETFYQSSYQKLPSGKEWTSLQVVQNKGWLIPYVACSVIAVGMLFHFLGTLQRFISRRERETRREEEPQVYPIRSVVAGAGVAALIALYMLVPWQAMVPSKRDQSFDYYSAGKVPAQYKGRIMPLDAFAKMALTTISNKSSLKLDEPPLEMKERLNGATRMSAIQWLLESSRNTKEIRDLRMFRIDADEVKAEIGVERRKSKLYSLNEITRNGEKVQELINAAVQKDKGERSFKEAKLLELASRVGQFETLTNAFQVLPIEAMQGPTGLRLLQQRMGRNNVADVARIVPPSEKDAKVAAESGSELDWEVYANMHLMDLFQEMQGGQKPEESRSNPYTKMVEAYFAEEPSYADFNAAVDQQLALTQSYDIPGVNLSKISLERWQEYKHPSRCAIALFAMALAGALGFLATGSRASRNVVFGILVVACAVQTLELGCRIYITGRAPVINLYSAALFIGWLSVIFGLAADRIFKLGIGITLASVSGLLSLQVAYGLADGDTMPVLQAVLDTQFWLATHVVTVTAGYFATFVAGFLGIFYIFATLFNRPEKVTRTIYRIMYAATCFGILFSTIGTILGGLWADDSWGRFWGWDPKENGALLIVIWNALLLHARWGALVKGLGYSVLAIFGNVITAWSFFGTNELGLGFHAYGFREGMLRWLCIFWASQLLVMGIGVVYALATKQKPNQSTKPVEPLA</sequence>
<dbReference type="OrthoDB" id="9814290at2"/>
<keyword evidence="2 6" id="KW-0812">Transmembrane</keyword>
<dbReference type="Pfam" id="PF05140">
    <property type="entry name" value="ResB"/>
    <property type="match status" value="1"/>
</dbReference>
<feature type="transmembrane region" description="Helical" evidence="6">
    <location>
        <begin position="1097"/>
        <end position="1114"/>
    </location>
</feature>
<feature type="transmembrane region" description="Helical" evidence="6">
    <location>
        <begin position="1121"/>
        <end position="1138"/>
    </location>
</feature>
<dbReference type="GO" id="GO:0020037">
    <property type="term" value="F:heme binding"/>
    <property type="evidence" value="ECO:0007669"/>
    <property type="project" value="InterPro"/>
</dbReference>
<keyword evidence="3" id="KW-0201">Cytochrome c-type biogenesis</keyword>
<keyword evidence="4 6" id="KW-1133">Transmembrane helix</keyword>
<feature type="transmembrane region" description="Helical" evidence="6">
    <location>
        <begin position="575"/>
        <end position="596"/>
    </location>
</feature>
<organism evidence="9 10">
    <name type="scientific">Stieleria bergensis</name>
    <dbReference type="NCBI Taxonomy" id="2528025"/>
    <lineage>
        <taxon>Bacteria</taxon>
        <taxon>Pseudomonadati</taxon>
        <taxon>Planctomycetota</taxon>
        <taxon>Planctomycetia</taxon>
        <taxon>Pirellulales</taxon>
        <taxon>Pirellulaceae</taxon>
        <taxon>Stieleria</taxon>
    </lineage>
</organism>
<dbReference type="EMBL" id="CP036272">
    <property type="protein sequence ID" value="QDT58393.1"/>
    <property type="molecule type" value="Genomic_DNA"/>
</dbReference>
<dbReference type="AlphaFoldDB" id="A0A517SQK0"/>
<evidence type="ECO:0000256" key="2">
    <source>
        <dbReference type="ARBA" id="ARBA00022692"/>
    </source>
</evidence>
<dbReference type="GO" id="GO:0005886">
    <property type="term" value="C:plasma membrane"/>
    <property type="evidence" value="ECO:0007669"/>
    <property type="project" value="TreeGrafter"/>
</dbReference>
<dbReference type="Pfam" id="PF01578">
    <property type="entry name" value="Cytochrom_C_asm"/>
    <property type="match status" value="1"/>
</dbReference>
<dbReference type="InterPro" id="IPR045062">
    <property type="entry name" value="Cyt_c_biogenesis_CcsA/CcmC"/>
</dbReference>
<dbReference type="InterPro" id="IPR002541">
    <property type="entry name" value="Cyt_c_assembly"/>
</dbReference>
<dbReference type="Proteomes" id="UP000315003">
    <property type="component" value="Chromosome"/>
</dbReference>
<feature type="transmembrane region" description="Helical" evidence="6">
    <location>
        <begin position="136"/>
        <end position="154"/>
    </location>
</feature>
<feature type="transmembrane region" description="Helical" evidence="6">
    <location>
        <begin position="1055"/>
        <end position="1077"/>
    </location>
</feature>
<feature type="transmembrane region" description="Helical" evidence="6">
    <location>
        <begin position="949"/>
        <end position="969"/>
    </location>
</feature>
<dbReference type="GO" id="GO:0017004">
    <property type="term" value="P:cytochrome complex assembly"/>
    <property type="evidence" value="ECO:0007669"/>
    <property type="project" value="UniProtKB-KW"/>
</dbReference>
<feature type="transmembrane region" description="Helical" evidence="6">
    <location>
        <begin position="33"/>
        <end position="53"/>
    </location>
</feature>
<gene>
    <name evidence="9" type="primary">ccsA</name>
    <name evidence="9" type="ORF">SV7mr_08850</name>
</gene>
<evidence type="ECO:0000259" key="7">
    <source>
        <dbReference type="Pfam" id="PF01578"/>
    </source>
</evidence>
<feature type="transmembrane region" description="Helical" evidence="6">
    <location>
        <begin position="1158"/>
        <end position="1181"/>
    </location>
</feature>
<evidence type="ECO:0000256" key="1">
    <source>
        <dbReference type="ARBA" id="ARBA00004141"/>
    </source>
</evidence>
<protein>
    <submittedName>
        <fullName evidence="9">Cytochrome c biogenesis protein CcsA</fullName>
    </submittedName>
</protein>
<feature type="transmembrane region" description="Helical" evidence="6">
    <location>
        <begin position="102"/>
        <end position="124"/>
    </location>
</feature>
<feature type="transmembrane region" description="Helical" evidence="6">
    <location>
        <begin position="262"/>
        <end position="278"/>
    </location>
</feature>
<evidence type="ECO:0000313" key="10">
    <source>
        <dbReference type="Proteomes" id="UP000315003"/>
    </source>
</evidence>
<feature type="transmembrane region" description="Helical" evidence="6">
    <location>
        <begin position="896"/>
        <end position="914"/>
    </location>
</feature>
<dbReference type="PANTHER" id="PTHR30071:SF1">
    <property type="entry name" value="CYTOCHROME B_B6 PROTEIN-RELATED"/>
    <property type="match status" value="1"/>
</dbReference>
<dbReference type="RefSeq" id="WP_145269519.1">
    <property type="nucleotide sequence ID" value="NZ_CP036272.1"/>
</dbReference>
<evidence type="ECO:0000256" key="6">
    <source>
        <dbReference type="SAM" id="Phobius"/>
    </source>
</evidence>
<evidence type="ECO:0000256" key="5">
    <source>
        <dbReference type="ARBA" id="ARBA00023136"/>
    </source>
</evidence>
<feature type="transmembrane region" description="Helical" evidence="6">
    <location>
        <begin position="533"/>
        <end position="555"/>
    </location>
</feature>
<dbReference type="InterPro" id="IPR007816">
    <property type="entry name" value="ResB-like_domain"/>
</dbReference>
<feature type="transmembrane region" description="Helical" evidence="6">
    <location>
        <begin position="976"/>
        <end position="995"/>
    </location>
</feature>
<evidence type="ECO:0000259" key="8">
    <source>
        <dbReference type="Pfam" id="PF05140"/>
    </source>
</evidence>
<keyword evidence="10" id="KW-1185">Reference proteome</keyword>
<evidence type="ECO:0000256" key="4">
    <source>
        <dbReference type="ARBA" id="ARBA00022989"/>
    </source>
</evidence>
<feature type="transmembrane region" description="Helical" evidence="6">
    <location>
        <begin position="921"/>
        <end position="943"/>
    </location>
</feature>
<feature type="transmembrane region" description="Helical" evidence="6">
    <location>
        <begin position="1015"/>
        <end position="1043"/>
    </location>
</feature>
<feature type="domain" description="ResB-like" evidence="8">
    <location>
        <begin position="437"/>
        <end position="515"/>
    </location>
</feature>
<proteinExistence type="predicted"/>
<reference evidence="9 10" key="1">
    <citation type="submission" date="2019-02" db="EMBL/GenBank/DDBJ databases">
        <title>Deep-cultivation of Planctomycetes and their phenomic and genomic characterization uncovers novel biology.</title>
        <authorList>
            <person name="Wiegand S."/>
            <person name="Jogler M."/>
            <person name="Boedeker C."/>
            <person name="Pinto D."/>
            <person name="Vollmers J."/>
            <person name="Rivas-Marin E."/>
            <person name="Kohn T."/>
            <person name="Peeters S.H."/>
            <person name="Heuer A."/>
            <person name="Rast P."/>
            <person name="Oberbeckmann S."/>
            <person name="Bunk B."/>
            <person name="Jeske O."/>
            <person name="Meyerdierks A."/>
            <person name="Storesund J.E."/>
            <person name="Kallscheuer N."/>
            <person name="Luecker S."/>
            <person name="Lage O.M."/>
            <person name="Pohl T."/>
            <person name="Merkel B.J."/>
            <person name="Hornburger P."/>
            <person name="Mueller R.-W."/>
            <person name="Bruemmer F."/>
            <person name="Labrenz M."/>
            <person name="Spormann A.M."/>
            <person name="Op den Camp H."/>
            <person name="Overmann J."/>
            <person name="Amann R."/>
            <person name="Jetten M.S.M."/>
            <person name="Mascher T."/>
            <person name="Medema M.H."/>
            <person name="Devos D.P."/>
            <person name="Kaster A.-K."/>
            <person name="Ovreas L."/>
            <person name="Rohde M."/>
            <person name="Galperin M.Y."/>
            <person name="Jogler C."/>
        </authorList>
    </citation>
    <scope>NUCLEOTIDE SEQUENCE [LARGE SCALE GENOMIC DNA]</scope>
    <source>
        <strain evidence="9 10">SV_7m_r</strain>
    </source>
</reference>
<keyword evidence="5 6" id="KW-0472">Membrane</keyword>
<feature type="domain" description="Cytochrome c assembly protein" evidence="7">
    <location>
        <begin position="950"/>
        <end position="1149"/>
    </location>
</feature>
<evidence type="ECO:0000256" key="3">
    <source>
        <dbReference type="ARBA" id="ARBA00022748"/>
    </source>
</evidence>
<feature type="transmembrane region" description="Helical" evidence="6">
    <location>
        <begin position="233"/>
        <end position="255"/>
    </location>
</feature>
<comment type="subcellular location">
    <subcellularLocation>
        <location evidence="1">Membrane</location>
        <topology evidence="1">Multi-pass membrane protein</topology>
    </subcellularLocation>
</comment>
<dbReference type="PANTHER" id="PTHR30071">
    <property type="entry name" value="HEME EXPORTER PROTEIN C"/>
    <property type="match status" value="1"/>
</dbReference>
<feature type="transmembrane region" description="Helical" evidence="6">
    <location>
        <begin position="174"/>
        <end position="192"/>
    </location>
</feature>
<evidence type="ECO:0000313" key="9">
    <source>
        <dbReference type="EMBL" id="QDT58393.1"/>
    </source>
</evidence>
<accession>A0A517SQK0</accession>